<reference evidence="1" key="1">
    <citation type="submission" date="2021-05" db="EMBL/GenBank/DDBJ databases">
        <authorList>
            <person name="Pietrasiak N."/>
            <person name="Ward R."/>
            <person name="Stajich J.E."/>
            <person name="Kurbessoian T."/>
        </authorList>
    </citation>
    <scope>NUCLEOTIDE SEQUENCE</scope>
    <source>
        <strain evidence="1">CPER-KK1</strain>
    </source>
</reference>
<name>A0A951PJW7_9CYAN</name>
<gene>
    <name evidence="1" type="ORF">KME25_07260</name>
</gene>
<dbReference type="AlphaFoldDB" id="A0A951PJW7"/>
<reference evidence="1" key="2">
    <citation type="journal article" date="2022" name="Microbiol. Resour. Announc.">
        <title>Metagenome Sequencing to Explore Phylogenomics of Terrestrial Cyanobacteria.</title>
        <authorList>
            <person name="Ward R.D."/>
            <person name="Stajich J.E."/>
            <person name="Johansen J.R."/>
            <person name="Huntemann M."/>
            <person name="Clum A."/>
            <person name="Foster B."/>
            <person name="Foster B."/>
            <person name="Roux S."/>
            <person name="Palaniappan K."/>
            <person name="Varghese N."/>
            <person name="Mukherjee S."/>
            <person name="Reddy T.B.K."/>
            <person name="Daum C."/>
            <person name="Copeland A."/>
            <person name="Chen I.A."/>
            <person name="Ivanova N.N."/>
            <person name="Kyrpides N.C."/>
            <person name="Shapiro N."/>
            <person name="Eloe-Fadrosh E.A."/>
            <person name="Pietrasiak N."/>
        </authorList>
    </citation>
    <scope>NUCLEOTIDE SEQUENCE</scope>
    <source>
        <strain evidence="1">CPER-KK1</strain>
    </source>
</reference>
<evidence type="ECO:0000313" key="2">
    <source>
        <dbReference type="Proteomes" id="UP000753908"/>
    </source>
</evidence>
<proteinExistence type="predicted"/>
<comment type="caution">
    <text evidence="1">The sequence shown here is derived from an EMBL/GenBank/DDBJ whole genome shotgun (WGS) entry which is preliminary data.</text>
</comment>
<sequence length="72" mass="7946">MYVQVRLLPGAISDLFAHVSTSGTITLADRYGLMAALLEDSLTQEERDAIDRLLRALRRGRMKVVSEISALA</sequence>
<dbReference type="Proteomes" id="UP000753908">
    <property type="component" value="Unassembled WGS sequence"/>
</dbReference>
<evidence type="ECO:0000313" key="1">
    <source>
        <dbReference type="EMBL" id="MBW4544224.1"/>
    </source>
</evidence>
<dbReference type="EMBL" id="JAHHIF010000007">
    <property type="protein sequence ID" value="MBW4544224.1"/>
    <property type="molecule type" value="Genomic_DNA"/>
</dbReference>
<accession>A0A951PJW7</accession>
<organism evidence="1 2">
    <name type="scientific">Symplocastrum torsivum CPER-KK1</name>
    <dbReference type="NCBI Taxonomy" id="450513"/>
    <lineage>
        <taxon>Bacteria</taxon>
        <taxon>Bacillati</taxon>
        <taxon>Cyanobacteriota</taxon>
        <taxon>Cyanophyceae</taxon>
        <taxon>Oscillatoriophycideae</taxon>
        <taxon>Oscillatoriales</taxon>
        <taxon>Microcoleaceae</taxon>
        <taxon>Symplocastrum</taxon>
    </lineage>
</organism>
<protein>
    <submittedName>
        <fullName evidence="1">Uncharacterized protein</fullName>
    </submittedName>
</protein>